<feature type="region of interest" description="Disordered" evidence="14">
    <location>
        <begin position="749"/>
        <end position="771"/>
    </location>
</feature>
<comment type="function">
    <text evidence="9">Negative regulator of B-cell activation. Down-regulates cell proliferation (in vitro). Promotes RAC1-dependent membrane ruffle formation and reorganization of the actin cytoskeleton. Regulates cell spreading and cell polarization. Stimulates HDAC1 activity. Regulates LYN activity by modulating its tyrosine phosphorylation.</text>
</comment>
<evidence type="ECO:0000256" key="13">
    <source>
        <dbReference type="PROSITE-ProRule" id="PRU00192"/>
    </source>
</evidence>
<dbReference type="SMART" id="SM00326">
    <property type="entry name" value="SH3"/>
    <property type="match status" value="1"/>
</dbReference>
<evidence type="ECO:0000256" key="6">
    <source>
        <dbReference type="ARBA" id="ARBA00022553"/>
    </source>
</evidence>
<dbReference type="Proteomes" id="UP000050525">
    <property type="component" value="Unassembled WGS sequence"/>
</dbReference>
<dbReference type="SUPFAM" id="SSF50044">
    <property type="entry name" value="SH3-domain"/>
    <property type="match status" value="1"/>
</dbReference>
<reference evidence="17 18" key="1">
    <citation type="journal article" date="2012" name="Genome Biol.">
        <title>Sequencing three crocodilian genomes to illuminate the evolution of archosaurs and amniotes.</title>
        <authorList>
            <person name="St John J.A."/>
            <person name="Braun E.L."/>
            <person name="Isberg S.R."/>
            <person name="Miles L.G."/>
            <person name="Chong A.Y."/>
            <person name="Gongora J."/>
            <person name="Dalzell P."/>
            <person name="Moran C."/>
            <person name="Bed'hom B."/>
            <person name="Abzhanov A."/>
            <person name="Burgess S.C."/>
            <person name="Cooksey A.M."/>
            <person name="Castoe T.A."/>
            <person name="Crawford N.G."/>
            <person name="Densmore L.D."/>
            <person name="Drew J.C."/>
            <person name="Edwards S.V."/>
            <person name="Faircloth B.C."/>
            <person name="Fujita M.K."/>
            <person name="Greenwold M.J."/>
            <person name="Hoffmann F.G."/>
            <person name="Howard J.M."/>
            <person name="Iguchi T."/>
            <person name="Janes D.E."/>
            <person name="Khan S.Y."/>
            <person name="Kohno S."/>
            <person name="de Koning A.J."/>
            <person name="Lance S.L."/>
            <person name="McCarthy F.M."/>
            <person name="McCormack J.E."/>
            <person name="Merchant M.E."/>
            <person name="Peterson D.G."/>
            <person name="Pollock D.D."/>
            <person name="Pourmand N."/>
            <person name="Raney B.J."/>
            <person name="Roessler K.A."/>
            <person name="Sanford J.R."/>
            <person name="Sawyer R.H."/>
            <person name="Schmidt C.J."/>
            <person name="Triplett E.W."/>
            <person name="Tuberville T.D."/>
            <person name="Venegas-Anaya M."/>
            <person name="Howard J.T."/>
            <person name="Jarvis E.D."/>
            <person name="Guillette L.J.Jr."/>
            <person name="Glenn T.C."/>
            <person name="Green R.E."/>
            <person name="Ray D.A."/>
        </authorList>
    </citation>
    <scope>NUCLEOTIDE SEQUENCE [LARGE SCALE GENOMIC DNA]</scope>
    <source>
        <strain evidence="17">KSC_2009_1</strain>
    </source>
</reference>
<protein>
    <recommendedName>
        <fullName evidence="11">SAM domain-containing protein SAMSN-1</fullName>
    </recommendedName>
    <alternativeName>
        <fullName evidence="12">SAM domain, SH3 domain and nuclear localization signals protein 1</fullName>
    </alternativeName>
</protein>
<evidence type="ECO:0000256" key="2">
    <source>
        <dbReference type="ARBA" id="ARBA00004466"/>
    </source>
</evidence>
<dbReference type="FunFam" id="2.30.30.40:FF:000021">
    <property type="entry name" value="Putative sam and sh3 domain-containing protein 1"/>
    <property type="match status" value="1"/>
</dbReference>
<dbReference type="GO" id="GO:0050869">
    <property type="term" value="P:negative regulation of B cell activation"/>
    <property type="evidence" value="ECO:0007669"/>
    <property type="project" value="TreeGrafter"/>
</dbReference>
<dbReference type="Pfam" id="PF07647">
    <property type="entry name" value="SAM_2"/>
    <property type="match status" value="1"/>
</dbReference>
<evidence type="ECO:0000256" key="11">
    <source>
        <dbReference type="ARBA" id="ARBA00068793"/>
    </source>
</evidence>
<feature type="region of interest" description="Disordered" evidence="14">
    <location>
        <begin position="508"/>
        <end position="566"/>
    </location>
</feature>
<organism evidence="17 18">
    <name type="scientific">Alligator mississippiensis</name>
    <name type="common">American alligator</name>
    <dbReference type="NCBI Taxonomy" id="8496"/>
    <lineage>
        <taxon>Eukaryota</taxon>
        <taxon>Metazoa</taxon>
        <taxon>Chordata</taxon>
        <taxon>Craniata</taxon>
        <taxon>Vertebrata</taxon>
        <taxon>Euteleostomi</taxon>
        <taxon>Archelosauria</taxon>
        <taxon>Archosauria</taxon>
        <taxon>Crocodylia</taxon>
        <taxon>Alligatoridae</taxon>
        <taxon>Alligatorinae</taxon>
        <taxon>Alligator</taxon>
    </lineage>
</organism>
<accession>A0A151MDT3</accession>
<feature type="domain" description="SAM" evidence="16">
    <location>
        <begin position="653"/>
        <end position="717"/>
    </location>
</feature>
<feature type="compositionally biased region" description="Low complexity" evidence="14">
    <location>
        <begin position="535"/>
        <end position="558"/>
    </location>
</feature>
<dbReference type="STRING" id="8496.A0A151MDT3"/>
<dbReference type="InterPro" id="IPR001452">
    <property type="entry name" value="SH3_domain"/>
</dbReference>
<dbReference type="FunFam" id="1.10.150.50:FF:000045">
    <property type="entry name" value="SAM domain, SH3 domain and nuclear localization signals 1"/>
    <property type="match status" value="1"/>
</dbReference>
<evidence type="ECO:0000313" key="17">
    <source>
        <dbReference type="EMBL" id="KYO22677.1"/>
    </source>
</evidence>
<keyword evidence="6" id="KW-0597">Phosphoprotein</keyword>
<dbReference type="EMBL" id="AKHW03006231">
    <property type="protein sequence ID" value="KYO22677.1"/>
    <property type="molecule type" value="Genomic_DNA"/>
</dbReference>
<feature type="region of interest" description="Disordered" evidence="14">
    <location>
        <begin position="419"/>
        <end position="486"/>
    </location>
</feature>
<feature type="compositionally biased region" description="Polar residues" evidence="14">
    <location>
        <begin position="227"/>
        <end position="238"/>
    </location>
</feature>
<dbReference type="GO" id="GO:0005634">
    <property type="term" value="C:nucleus"/>
    <property type="evidence" value="ECO:0007669"/>
    <property type="project" value="UniProtKB-SubCell"/>
</dbReference>
<evidence type="ECO:0000256" key="14">
    <source>
        <dbReference type="SAM" id="MobiDB-lite"/>
    </source>
</evidence>
<evidence type="ECO:0000256" key="5">
    <source>
        <dbReference type="ARBA" id="ARBA00022490"/>
    </source>
</evidence>
<dbReference type="InterPro" id="IPR001660">
    <property type="entry name" value="SAM"/>
</dbReference>
<dbReference type="GO" id="GO:0005737">
    <property type="term" value="C:cytoplasm"/>
    <property type="evidence" value="ECO:0007669"/>
    <property type="project" value="UniProtKB-SubCell"/>
</dbReference>
<evidence type="ECO:0000256" key="4">
    <source>
        <dbReference type="ARBA" id="ARBA00022443"/>
    </source>
</evidence>
<keyword evidence="5" id="KW-0963">Cytoplasm</keyword>
<dbReference type="AlphaFoldDB" id="A0A151MDT3"/>
<name>A0A151MDT3_ALLMI</name>
<proteinExistence type="predicted"/>
<dbReference type="InterPro" id="IPR037623">
    <property type="entry name" value="SAMSN1_SAM"/>
</dbReference>
<feature type="region of interest" description="Disordered" evidence="14">
    <location>
        <begin position="226"/>
        <end position="246"/>
    </location>
</feature>
<comment type="caution">
    <text evidence="17">The sequence shown here is derived from an EMBL/GenBank/DDBJ whole genome shotgun (WGS) entry which is preliminary data.</text>
</comment>
<dbReference type="CDD" id="cd09561">
    <property type="entry name" value="SAM_SAMSN1"/>
    <property type="match status" value="1"/>
</dbReference>
<sequence length="784" mass="88424">MSAINLQGEMYKQLGGQEGASLCGWNSLKQNFGASLQSKMNLFCFSLEGSMDSLYEPVQEHQESKDTMSIDSRSSTPLTTYVKWGPPDRSMSLEFSDFENTLTKKRKSIQKSVSENEAFERKTVNGTLWQDSKKPENNSYIRRHCQLEEDVNECNFLGGRKILEKNCYKLMPQACFTASPEKIDVLLPELSENNLIGDSIHLLQGKKVEQTTCEVVNYEQWIPPQALSPSGSSNSEMVTESDDNKAESMGTLKRLQKLVRNKKANAQSLDDAKHVLIPLNSFHDINLSEKEDALTSCMKLTKSQEKKFWKELARQKEEIEMRPDFIAASLGRSYISRPNNFGDICIYPDTEFQLWSDWKPFPDNQLCPCDFVISKIEDWENCICCSHHSRVTCSLTDMDLSYSWSTAHNLDKSEFKMLKRKPSNVSEKEKSQKPKRTSSFGTFDRFRHHSVSKPDDSVEVTEVETVSDLGDAGQNKMAGNGGGLGKKMRAISLTMKKKMGKKYIKALSEDTNEEGKDDSDPGGGGHTEKASLKASDSMDSLYSGQSSSSGVTSCSDGTSNRDSFRLDDEVPYTGPFCGRAKVHTDFTPSPYDTDSLKIKKGDIIDIICKTPMGMWTGMLNNKVGNFKFIYVDIIMEEEAAPRKIRAHRRSRRAKPKTLQELLERIHLQEYTSTLLLNGYETLEDLKDLQESHLVELNITDPEDRAKLLSAVENLQDYETEQEHENEKVPLSLSPDLSFNKSQLNDCPRDSGCYISSENSDNGKEELDPETLSNLVQTISITEPN</sequence>
<dbReference type="InterPro" id="IPR021090">
    <property type="entry name" value="SPIDER"/>
</dbReference>
<dbReference type="Gene3D" id="2.30.30.40">
    <property type="entry name" value="SH3 Domains"/>
    <property type="match status" value="1"/>
</dbReference>
<gene>
    <name evidence="17" type="primary">SAMSN1-1</name>
    <name evidence="17" type="ORF">Y1Q_0003187</name>
</gene>
<dbReference type="GO" id="GO:0001784">
    <property type="term" value="F:phosphotyrosine residue binding"/>
    <property type="evidence" value="ECO:0007669"/>
    <property type="project" value="TreeGrafter"/>
</dbReference>
<evidence type="ECO:0000256" key="12">
    <source>
        <dbReference type="ARBA" id="ARBA00079524"/>
    </source>
</evidence>
<evidence type="ECO:0000256" key="3">
    <source>
        <dbReference type="ARBA" id="ARBA00004496"/>
    </source>
</evidence>
<evidence type="ECO:0000256" key="10">
    <source>
        <dbReference type="ARBA" id="ARBA00065807"/>
    </source>
</evidence>
<comment type="subcellular location">
    <subcellularLocation>
        <location evidence="2">Cell projection</location>
        <location evidence="2">Ruffle</location>
    </subcellularLocation>
    <subcellularLocation>
        <location evidence="3">Cytoplasm</location>
    </subcellularLocation>
    <subcellularLocation>
        <location evidence="1">Nucleus</location>
    </subcellularLocation>
</comment>
<dbReference type="Gene3D" id="1.10.150.50">
    <property type="entry name" value="Transcription Factor, Ets-1"/>
    <property type="match status" value="1"/>
</dbReference>
<dbReference type="InterPro" id="IPR036028">
    <property type="entry name" value="SH3-like_dom_sf"/>
</dbReference>
<dbReference type="InterPro" id="IPR013761">
    <property type="entry name" value="SAM/pointed_sf"/>
</dbReference>
<keyword evidence="4 13" id="KW-0728">SH3 domain</keyword>
<dbReference type="InterPro" id="IPR051725">
    <property type="entry name" value="SAM-SH3_domain_protein"/>
</dbReference>
<keyword evidence="7" id="KW-0539">Nucleus</keyword>
<comment type="subunit">
    <text evidence="10">Interacts with FASLG. Interacts with phosphotyrosine containing proteins. Interacts (via SH3 domain) with CTTN. Interacts (phosphorylated at Ser-23) with YWHAB, YWHAE, YWHAG, YWHAH, YWHAZ and SFN. Interacts directly with SAP30 and HDAC1. Identified in a complex with SAP30 and HDAC1.</text>
</comment>
<evidence type="ECO:0000259" key="16">
    <source>
        <dbReference type="PROSITE" id="PS50105"/>
    </source>
</evidence>
<dbReference type="SMART" id="SM00454">
    <property type="entry name" value="SAM"/>
    <property type="match status" value="1"/>
</dbReference>
<dbReference type="PANTHER" id="PTHR12301:SF4">
    <property type="entry name" value="SAM DOMAIN-CONTAINING PROTEIN SAMSN-1"/>
    <property type="match status" value="1"/>
</dbReference>
<evidence type="ECO:0000256" key="8">
    <source>
        <dbReference type="ARBA" id="ARBA00023273"/>
    </source>
</evidence>
<evidence type="ECO:0000256" key="1">
    <source>
        <dbReference type="ARBA" id="ARBA00004123"/>
    </source>
</evidence>
<dbReference type="PROSITE" id="PS50105">
    <property type="entry name" value="SAM_DOMAIN"/>
    <property type="match status" value="1"/>
</dbReference>
<dbReference type="GO" id="GO:0001726">
    <property type="term" value="C:ruffle"/>
    <property type="evidence" value="ECO:0007669"/>
    <property type="project" value="UniProtKB-SubCell"/>
</dbReference>
<keyword evidence="8" id="KW-0966">Cell projection</keyword>
<evidence type="ECO:0000259" key="15">
    <source>
        <dbReference type="PROSITE" id="PS50002"/>
    </source>
</evidence>
<dbReference type="PANTHER" id="PTHR12301">
    <property type="entry name" value="SAM-DOMAIN, SH3 AND NUCLEAR LOCALIZATION SIGNALS PROTEIN RELATED"/>
    <property type="match status" value="1"/>
</dbReference>
<dbReference type="SUPFAM" id="SSF47769">
    <property type="entry name" value="SAM/Pointed domain"/>
    <property type="match status" value="1"/>
</dbReference>
<evidence type="ECO:0000256" key="9">
    <source>
        <dbReference type="ARBA" id="ARBA00060075"/>
    </source>
</evidence>
<dbReference type="PROSITE" id="PS50002">
    <property type="entry name" value="SH3"/>
    <property type="match status" value="1"/>
</dbReference>
<dbReference type="Pfam" id="PF12485">
    <property type="entry name" value="SPIDER"/>
    <property type="match status" value="1"/>
</dbReference>
<evidence type="ECO:0000256" key="7">
    <source>
        <dbReference type="ARBA" id="ARBA00023242"/>
    </source>
</evidence>
<keyword evidence="18" id="KW-1185">Reference proteome</keyword>
<feature type="domain" description="SH3" evidence="15">
    <location>
        <begin position="575"/>
        <end position="636"/>
    </location>
</feature>
<evidence type="ECO:0000313" key="18">
    <source>
        <dbReference type="Proteomes" id="UP000050525"/>
    </source>
</evidence>